<dbReference type="Pfam" id="PF01545">
    <property type="entry name" value="Cation_efflux"/>
    <property type="match status" value="1"/>
</dbReference>
<feature type="transmembrane region" description="Helical" evidence="9">
    <location>
        <begin position="188"/>
        <end position="205"/>
    </location>
</feature>
<dbReference type="InterPro" id="IPR027470">
    <property type="entry name" value="Cation_efflux_CTD"/>
</dbReference>
<dbReference type="InterPro" id="IPR002524">
    <property type="entry name" value="Cation_efflux"/>
</dbReference>
<dbReference type="InterPro" id="IPR036837">
    <property type="entry name" value="Cation_efflux_CTD_sf"/>
</dbReference>
<feature type="transmembrane region" description="Helical" evidence="9">
    <location>
        <begin position="125"/>
        <end position="144"/>
    </location>
</feature>
<dbReference type="SUPFAM" id="SSF161111">
    <property type="entry name" value="Cation efflux protein transmembrane domain-like"/>
    <property type="match status" value="1"/>
</dbReference>
<keyword evidence="6" id="KW-0864">Zinc transport</keyword>
<dbReference type="Gene3D" id="1.20.1510.10">
    <property type="entry name" value="Cation efflux protein transmembrane domain"/>
    <property type="match status" value="1"/>
</dbReference>
<protein>
    <submittedName>
        <fullName evidence="12">Cation diffusion facilitator family transporter</fullName>
    </submittedName>
</protein>
<feature type="domain" description="Cation efflux protein cytoplasmic" evidence="11">
    <location>
        <begin position="218"/>
        <end position="295"/>
    </location>
</feature>
<dbReference type="InterPro" id="IPR027469">
    <property type="entry name" value="Cation_efflux_TMD_sf"/>
</dbReference>
<reference evidence="12 13" key="1">
    <citation type="submission" date="2016-10" db="EMBL/GenBank/DDBJ databases">
        <authorList>
            <person name="de Groot N.N."/>
        </authorList>
    </citation>
    <scope>NUCLEOTIDE SEQUENCE [LARGE SCALE GENOMIC DNA]</scope>
    <source>
        <strain evidence="12 13">HL3</strain>
    </source>
</reference>
<dbReference type="EMBL" id="FOMJ01000004">
    <property type="protein sequence ID" value="SFD32175.1"/>
    <property type="molecule type" value="Genomic_DNA"/>
</dbReference>
<dbReference type="FunFam" id="1.20.1510.10:FF:000006">
    <property type="entry name" value="Divalent cation efflux transporter"/>
    <property type="match status" value="1"/>
</dbReference>
<dbReference type="GO" id="GO:0016020">
    <property type="term" value="C:membrane"/>
    <property type="evidence" value="ECO:0007669"/>
    <property type="project" value="UniProtKB-SubCell"/>
</dbReference>
<dbReference type="Proteomes" id="UP000198611">
    <property type="component" value="Unassembled WGS sequence"/>
</dbReference>
<feature type="transmembrane region" description="Helical" evidence="9">
    <location>
        <begin position="165"/>
        <end position="182"/>
    </location>
</feature>
<evidence type="ECO:0000256" key="4">
    <source>
        <dbReference type="ARBA" id="ARBA00022496"/>
    </source>
</evidence>
<accession>A0A1I1RD08</accession>
<dbReference type="OrthoDB" id="9806522at2"/>
<evidence type="ECO:0000256" key="7">
    <source>
        <dbReference type="ARBA" id="ARBA00022989"/>
    </source>
</evidence>
<dbReference type="PANTHER" id="PTHR43840:SF15">
    <property type="entry name" value="MITOCHONDRIAL METAL TRANSPORTER 1-RELATED"/>
    <property type="match status" value="1"/>
</dbReference>
<evidence type="ECO:0000259" key="10">
    <source>
        <dbReference type="Pfam" id="PF01545"/>
    </source>
</evidence>
<keyword evidence="7 9" id="KW-1133">Transmembrane helix</keyword>
<evidence type="ECO:0000256" key="5">
    <source>
        <dbReference type="ARBA" id="ARBA00022692"/>
    </source>
</evidence>
<keyword evidence="3" id="KW-0813">Transport</keyword>
<keyword evidence="4" id="KW-0408">Iron</keyword>
<evidence type="ECO:0000256" key="1">
    <source>
        <dbReference type="ARBA" id="ARBA00004141"/>
    </source>
</evidence>
<evidence type="ECO:0000313" key="12">
    <source>
        <dbReference type="EMBL" id="SFD32175.1"/>
    </source>
</evidence>
<evidence type="ECO:0000256" key="3">
    <source>
        <dbReference type="ARBA" id="ARBA00022448"/>
    </source>
</evidence>
<dbReference type="RefSeq" id="WP_093428059.1">
    <property type="nucleotide sequence ID" value="NZ_FOMJ01000004.1"/>
</dbReference>
<dbReference type="PANTHER" id="PTHR43840">
    <property type="entry name" value="MITOCHONDRIAL METAL TRANSPORTER 1-RELATED"/>
    <property type="match status" value="1"/>
</dbReference>
<keyword evidence="4" id="KW-0410">Iron transport</keyword>
<keyword evidence="5 9" id="KW-0812">Transmembrane</keyword>
<sequence>MDDPAAAGDARYRASRRVTLVGAAANGVMAVGKIAAGVAAHSQALVADGIHSLSDLFTDALVLFGAHQGNRAADADHPYGHARFETAVTLALGGTLIAVAAGLAWDAISRLFQPEALFVPGPLALWAAVGSVLINEGLYQYTAVVARRVRSPMLRANAWHHRSDAVSSLVVIVGVAGTMAGLDYLDAVAAVIVGVMVGKVGWDLLRRSMRELVDTGLEDERLALIRRTIQEVDGVEDLHFLRTRRMGPDALVDVHVLVAPRISISEGHHIAERVVNHLKEEVDEVNDVLVHIDPEDDQTSAPSVHLPSRAELLPRLEAAWADTQAGPVRTGLTFHYLDGRIELELRLPRSLLADGTDAEALRNEVAVALAEPVPEVGSVRLTFE</sequence>
<organism evidence="12 13">
    <name type="scientific">Thiohalospira halophila DSM 15071</name>
    <dbReference type="NCBI Taxonomy" id="1123397"/>
    <lineage>
        <taxon>Bacteria</taxon>
        <taxon>Pseudomonadati</taxon>
        <taxon>Pseudomonadota</taxon>
        <taxon>Gammaproteobacteria</taxon>
        <taxon>Thiohalospirales</taxon>
        <taxon>Thiohalospiraceae</taxon>
        <taxon>Thiohalospira</taxon>
    </lineage>
</organism>
<evidence type="ECO:0000256" key="6">
    <source>
        <dbReference type="ARBA" id="ARBA00022906"/>
    </source>
</evidence>
<dbReference type="InterPro" id="IPR050291">
    <property type="entry name" value="CDF_Transporter"/>
</dbReference>
<gene>
    <name evidence="12" type="ORF">SAMN05660831_01410</name>
</gene>
<dbReference type="AlphaFoldDB" id="A0A1I1RD08"/>
<evidence type="ECO:0000313" key="13">
    <source>
        <dbReference type="Proteomes" id="UP000198611"/>
    </source>
</evidence>
<dbReference type="GO" id="GO:0006826">
    <property type="term" value="P:iron ion transport"/>
    <property type="evidence" value="ECO:0007669"/>
    <property type="project" value="UniProtKB-KW"/>
</dbReference>
<dbReference type="Gene3D" id="3.30.70.1350">
    <property type="entry name" value="Cation efflux protein, cytoplasmic domain"/>
    <property type="match status" value="1"/>
</dbReference>
<proteinExistence type="inferred from homology"/>
<dbReference type="NCBIfam" id="TIGR01297">
    <property type="entry name" value="CDF"/>
    <property type="match status" value="1"/>
</dbReference>
<dbReference type="InterPro" id="IPR058533">
    <property type="entry name" value="Cation_efflux_TM"/>
</dbReference>
<keyword evidence="8 9" id="KW-0472">Membrane</keyword>
<dbReference type="GO" id="GO:0006829">
    <property type="term" value="P:zinc ion transport"/>
    <property type="evidence" value="ECO:0007669"/>
    <property type="project" value="UniProtKB-KW"/>
</dbReference>
<evidence type="ECO:0000256" key="2">
    <source>
        <dbReference type="ARBA" id="ARBA00010212"/>
    </source>
</evidence>
<evidence type="ECO:0000256" key="9">
    <source>
        <dbReference type="SAM" id="Phobius"/>
    </source>
</evidence>
<dbReference type="GO" id="GO:0008324">
    <property type="term" value="F:monoatomic cation transmembrane transporter activity"/>
    <property type="evidence" value="ECO:0007669"/>
    <property type="project" value="InterPro"/>
</dbReference>
<comment type="subcellular location">
    <subcellularLocation>
        <location evidence="1">Membrane</location>
        <topology evidence="1">Multi-pass membrane protein</topology>
    </subcellularLocation>
</comment>
<dbReference type="SUPFAM" id="SSF160240">
    <property type="entry name" value="Cation efflux protein cytoplasmic domain-like"/>
    <property type="match status" value="1"/>
</dbReference>
<name>A0A1I1RD08_9GAMM</name>
<keyword evidence="13" id="KW-1185">Reference proteome</keyword>
<keyword evidence="6" id="KW-0862">Zinc</keyword>
<feature type="domain" description="Cation efflux protein transmembrane" evidence="10">
    <location>
        <begin position="20"/>
        <end position="213"/>
    </location>
</feature>
<evidence type="ECO:0000259" key="11">
    <source>
        <dbReference type="Pfam" id="PF16916"/>
    </source>
</evidence>
<dbReference type="STRING" id="1123397.SAMN05660831_01410"/>
<feature type="transmembrane region" description="Helical" evidence="9">
    <location>
        <begin position="87"/>
        <end position="105"/>
    </location>
</feature>
<dbReference type="Pfam" id="PF16916">
    <property type="entry name" value="ZT_dimer"/>
    <property type="match status" value="1"/>
</dbReference>
<keyword evidence="6" id="KW-0406">Ion transport</keyword>
<evidence type="ECO:0000256" key="8">
    <source>
        <dbReference type="ARBA" id="ARBA00023136"/>
    </source>
</evidence>
<comment type="similarity">
    <text evidence="2">Belongs to the cation diffusion facilitator (CDF) transporter (TC 2.A.4) family. FieF subfamily.</text>
</comment>